<comment type="similarity">
    <text evidence="2 4">Belongs to the AB hydrolase superfamily. Lipase family.</text>
</comment>
<dbReference type="InterPro" id="IPR000734">
    <property type="entry name" value="TAG_lipase"/>
</dbReference>
<dbReference type="Pfam" id="PF00151">
    <property type="entry name" value="Lipase"/>
    <property type="match status" value="1"/>
</dbReference>
<organism evidence="6 7">
    <name type="scientific">Armadillidium nasatum</name>
    <dbReference type="NCBI Taxonomy" id="96803"/>
    <lineage>
        <taxon>Eukaryota</taxon>
        <taxon>Metazoa</taxon>
        <taxon>Ecdysozoa</taxon>
        <taxon>Arthropoda</taxon>
        <taxon>Crustacea</taxon>
        <taxon>Multicrustacea</taxon>
        <taxon>Malacostraca</taxon>
        <taxon>Eumalacostraca</taxon>
        <taxon>Peracarida</taxon>
        <taxon>Isopoda</taxon>
        <taxon>Oniscidea</taxon>
        <taxon>Crinocheta</taxon>
        <taxon>Armadillidiidae</taxon>
        <taxon>Armadillidium</taxon>
    </lineage>
</organism>
<evidence type="ECO:0000313" key="7">
    <source>
        <dbReference type="Proteomes" id="UP000326759"/>
    </source>
</evidence>
<comment type="caution">
    <text evidence="6">The sequence shown here is derived from an EMBL/GenBank/DDBJ whole genome shotgun (WGS) entry which is preliminary data.</text>
</comment>
<gene>
    <name evidence="6" type="primary">PNLIPRP2_2</name>
    <name evidence="6" type="ORF">Anas_11362</name>
</gene>
<dbReference type="OrthoDB" id="199913at2759"/>
<protein>
    <submittedName>
        <fullName evidence="6">Pancreatic lipase-related protein 2</fullName>
    </submittedName>
</protein>
<evidence type="ECO:0000259" key="5">
    <source>
        <dbReference type="Pfam" id="PF00151"/>
    </source>
</evidence>
<accession>A0A5N5SJ29</accession>
<dbReference type="GO" id="GO:0005615">
    <property type="term" value="C:extracellular space"/>
    <property type="evidence" value="ECO:0007669"/>
    <property type="project" value="TreeGrafter"/>
</dbReference>
<sequence length="241" mass="26995">MDFRVFMNLFTFFEALKPGNKNDSKTEQIISTTKEPFLQVELPEVLNYKDDDDCRGNLGCFPTSSPWWAIERPVSLAPGSIEEIEPFFCFYSNIHPDCKQRFLFLHSTEIPWIKSLVASLINNLDDNVRVMALDWENGSTPPYAQAVANTSYLFKSDNCSQVGRITGLDPAGPYFLGTKPEVHLDHSDAFLVDIFHTDSTSFIPTFPVSLGLPIASGHFDFFPNGGGQQKGCPQNSRKVIS</sequence>
<keyword evidence="3" id="KW-0964">Secreted</keyword>
<dbReference type="InterPro" id="IPR013818">
    <property type="entry name" value="Lipase"/>
</dbReference>
<evidence type="ECO:0000256" key="1">
    <source>
        <dbReference type="ARBA" id="ARBA00004613"/>
    </source>
</evidence>
<dbReference type="Gene3D" id="3.40.50.1820">
    <property type="entry name" value="alpha/beta hydrolase"/>
    <property type="match status" value="2"/>
</dbReference>
<evidence type="ECO:0000256" key="4">
    <source>
        <dbReference type="RuleBase" id="RU004262"/>
    </source>
</evidence>
<feature type="domain" description="Lipase" evidence="5">
    <location>
        <begin position="161"/>
        <end position="237"/>
    </location>
</feature>
<dbReference type="GO" id="GO:0016298">
    <property type="term" value="F:lipase activity"/>
    <property type="evidence" value="ECO:0007669"/>
    <property type="project" value="InterPro"/>
</dbReference>
<proteinExistence type="inferred from homology"/>
<evidence type="ECO:0000256" key="2">
    <source>
        <dbReference type="ARBA" id="ARBA00010701"/>
    </source>
</evidence>
<comment type="subcellular location">
    <subcellularLocation>
        <location evidence="1">Secreted</location>
    </subcellularLocation>
</comment>
<dbReference type="Proteomes" id="UP000326759">
    <property type="component" value="Unassembled WGS sequence"/>
</dbReference>
<dbReference type="InterPro" id="IPR029058">
    <property type="entry name" value="AB_hydrolase_fold"/>
</dbReference>
<dbReference type="EMBL" id="SEYY01024847">
    <property type="protein sequence ID" value="KAB7493842.1"/>
    <property type="molecule type" value="Genomic_DNA"/>
</dbReference>
<keyword evidence="7" id="KW-1185">Reference proteome</keyword>
<dbReference type="AlphaFoldDB" id="A0A5N5SJ29"/>
<evidence type="ECO:0000313" key="6">
    <source>
        <dbReference type="EMBL" id="KAB7493842.1"/>
    </source>
</evidence>
<dbReference type="GO" id="GO:0016042">
    <property type="term" value="P:lipid catabolic process"/>
    <property type="evidence" value="ECO:0007669"/>
    <property type="project" value="TreeGrafter"/>
</dbReference>
<dbReference type="SUPFAM" id="SSF53474">
    <property type="entry name" value="alpha/beta-Hydrolases"/>
    <property type="match status" value="1"/>
</dbReference>
<evidence type="ECO:0000256" key="3">
    <source>
        <dbReference type="ARBA" id="ARBA00022525"/>
    </source>
</evidence>
<dbReference type="PANTHER" id="PTHR11610">
    <property type="entry name" value="LIPASE"/>
    <property type="match status" value="1"/>
</dbReference>
<reference evidence="6 7" key="1">
    <citation type="journal article" date="2019" name="PLoS Biol.">
        <title>Sex chromosomes control vertical transmission of feminizing Wolbachia symbionts in an isopod.</title>
        <authorList>
            <person name="Becking T."/>
            <person name="Chebbi M.A."/>
            <person name="Giraud I."/>
            <person name="Moumen B."/>
            <person name="Laverre T."/>
            <person name="Caubet Y."/>
            <person name="Peccoud J."/>
            <person name="Gilbert C."/>
            <person name="Cordaux R."/>
        </authorList>
    </citation>
    <scope>NUCLEOTIDE SEQUENCE [LARGE SCALE GENOMIC DNA]</scope>
    <source>
        <strain evidence="6">ANa2</strain>
        <tissue evidence="6">Whole body excluding digestive tract and cuticle</tissue>
    </source>
</reference>
<name>A0A5N5SJ29_9CRUS</name>